<keyword evidence="3" id="KW-1185">Reference proteome</keyword>
<dbReference type="PANTHER" id="PTHR47592">
    <property type="entry name" value="PBF68 PROTEIN"/>
    <property type="match status" value="1"/>
</dbReference>
<proteinExistence type="predicted"/>
<organism evidence="2 3">
    <name type="scientific">Capsicum annuum</name>
    <name type="common">Capsicum pepper</name>
    <dbReference type="NCBI Taxonomy" id="4072"/>
    <lineage>
        <taxon>Eukaryota</taxon>
        <taxon>Viridiplantae</taxon>
        <taxon>Streptophyta</taxon>
        <taxon>Embryophyta</taxon>
        <taxon>Tracheophyta</taxon>
        <taxon>Spermatophyta</taxon>
        <taxon>Magnoliopsida</taxon>
        <taxon>eudicotyledons</taxon>
        <taxon>Gunneridae</taxon>
        <taxon>Pentapetalae</taxon>
        <taxon>asterids</taxon>
        <taxon>lamiids</taxon>
        <taxon>Solanales</taxon>
        <taxon>Solanaceae</taxon>
        <taxon>Solanoideae</taxon>
        <taxon>Capsiceae</taxon>
        <taxon>Capsicum</taxon>
    </lineage>
</organism>
<evidence type="ECO:0000313" key="3">
    <source>
        <dbReference type="Proteomes" id="UP000222542"/>
    </source>
</evidence>
<accession>A0A2G2XZ95</accession>
<evidence type="ECO:0000313" key="2">
    <source>
        <dbReference type="EMBL" id="PHT62816.1"/>
    </source>
</evidence>
<dbReference type="Gramene" id="PHT62816">
    <property type="protein sequence ID" value="PHT62816"/>
    <property type="gene ID" value="T459_33322"/>
</dbReference>
<name>A0A2G2XZ95_CAPAN</name>
<dbReference type="PANTHER" id="PTHR47592:SF18">
    <property type="entry name" value="ZINC FINGER, CCHC-TYPE-RELATED"/>
    <property type="match status" value="1"/>
</dbReference>
<reference evidence="2 3" key="1">
    <citation type="journal article" date="2014" name="Nat. Genet.">
        <title>Genome sequence of the hot pepper provides insights into the evolution of pungency in Capsicum species.</title>
        <authorList>
            <person name="Kim S."/>
            <person name="Park M."/>
            <person name="Yeom S.I."/>
            <person name="Kim Y.M."/>
            <person name="Lee J.M."/>
            <person name="Lee H.A."/>
            <person name="Seo E."/>
            <person name="Choi J."/>
            <person name="Cheong K."/>
            <person name="Kim K.T."/>
            <person name="Jung K."/>
            <person name="Lee G.W."/>
            <person name="Oh S.K."/>
            <person name="Bae C."/>
            <person name="Kim S.B."/>
            <person name="Lee H.Y."/>
            <person name="Kim S.Y."/>
            <person name="Kim M.S."/>
            <person name="Kang B.C."/>
            <person name="Jo Y.D."/>
            <person name="Yang H.B."/>
            <person name="Jeong H.J."/>
            <person name="Kang W.H."/>
            <person name="Kwon J.K."/>
            <person name="Shin C."/>
            <person name="Lim J.Y."/>
            <person name="Park J.H."/>
            <person name="Huh J.H."/>
            <person name="Kim J.S."/>
            <person name="Kim B.D."/>
            <person name="Cohen O."/>
            <person name="Paran I."/>
            <person name="Suh M.C."/>
            <person name="Lee S.B."/>
            <person name="Kim Y.K."/>
            <person name="Shin Y."/>
            <person name="Noh S.J."/>
            <person name="Park J."/>
            <person name="Seo Y.S."/>
            <person name="Kwon S.Y."/>
            <person name="Kim H.A."/>
            <person name="Park J.M."/>
            <person name="Kim H.J."/>
            <person name="Choi S.B."/>
            <person name="Bosland P.W."/>
            <person name="Reeves G."/>
            <person name="Jo S.H."/>
            <person name="Lee B.W."/>
            <person name="Cho H.T."/>
            <person name="Choi H.S."/>
            <person name="Lee M.S."/>
            <person name="Yu Y."/>
            <person name="Do Choi Y."/>
            <person name="Park B.S."/>
            <person name="van Deynze A."/>
            <person name="Ashrafi H."/>
            <person name="Hill T."/>
            <person name="Kim W.T."/>
            <person name="Pai H.S."/>
            <person name="Ahn H.K."/>
            <person name="Yeam I."/>
            <person name="Giovannoni J.J."/>
            <person name="Rose J.K."/>
            <person name="Sorensen I."/>
            <person name="Lee S.J."/>
            <person name="Kim R.W."/>
            <person name="Choi I.Y."/>
            <person name="Choi B.S."/>
            <person name="Lim J.S."/>
            <person name="Lee Y.H."/>
            <person name="Choi D."/>
        </authorList>
    </citation>
    <scope>NUCLEOTIDE SEQUENCE [LARGE SCALE GENOMIC DNA]</scope>
    <source>
        <strain evidence="3">cv. CM334</strain>
    </source>
</reference>
<feature type="region of interest" description="Disordered" evidence="1">
    <location>
        <begin position="28"/>
        <end position="70"/>
    </location>
</feature>
<reference evidence="2 3" key="2">
    <citation type="journal article" date="2017" name="Genome Biol.">
        <title>New reference genome sequences of hot pepper reveal the massive evolution of plant disease-resistance genes by retroduplication.</title>
        <authorList>
            <person name="Kim S."/>
            <person name="Park J."/>
            <person name="Yeom S.I."/>
            <person name="Kim Y.M."/>
            <person name="Seo E."/>
            <person name="Kim K.T."/>
            <person name="Kim M.S."/>
            <person name="Lee J.M."/>
            <person name="Cheong K."/>
            <person name="Shin H.S."/>
            <person name="Kim S.B."/>
            <person name="Han K."/>
            <person name="Lee J."/>
            <person name="Park M."/>
            <person name="Lee H.A."/>
            <person name="Lee H.Y."/>
            <person name="Lee Y."/>
            <person name="Oh S."/>
            <person name="Lee J.H."/>
            <person name="Choi E."/>
            <person name="Choi E."/>
            <person name="Lee S.E."/>
            <person name="Jeon J."/>
            <person name="Kim H."/>
            <person name="Choi G."/>
            <person name="Song H."/>
            <person name="Lee J."/>
            <person name="Lee S.C."/>
            <person name="Kwon J.K."/>
            <person name="Lee H.Y."/>
            <person name="Koo N."/>
            <person name="Hong Y."/>
            <person name="Kim R.W."/>
            <person name="Kang W.H."/>
            <person name="Huh J.H."/>
            <person name="Kang B.C."/>
            <person name="Yang T.J."/>
            <person name="Lee Y.H."/>
            <person name="Bennetzen J.L."/>
            <person name="Choi D."/>
        </authorList>
    </citation>
    <scope>NUCLEOTIDE SEQUENCE [LARGE SCALE GENOMIC DNA]</scope>
    <source>
        <strain evidence="3">cv. CM334</strain>
    </source>
</reference>
<sequence>MIDSKSVVSQVQELQVIIYDLLAEEDNKASKRRSKGNSTINVAHIEDDGQSNFKKRKKAEQRSNQPKKKFKGKFFNCGKIGHKSTNYRSLRKGKKKDQVNMIECNIECDDLYAMFSEYNLLGNPRE</sequence>
<comment type="caution">
    <text evidence="2">The sequence shown here is derived from an EMBL/GenBank/DDBJ whole genome shotgun (WGS) entry which is preliminary data.</text>
</comment>
<evidence type="ECO:0000256" key="1">
    <source>
        <dbReference type="SAM" id="MobiDB-lite"/>
    </source>
</evidence>
<dbReference type="Proteomes" id="UP000222542">
    <property type="component" value="Unassembled WGS sequence"/>
</dbReference>
<feature type="compositionally biased region" description="Basic residues" evidence="1">
    <location>
        <begin position="53"/>
        <end position="70"/>
    </location>
</feature>
<protein>
    <submittedName>
        <fullName evidence="2">Uncharacterized protein</fullName>
    </submittedName>
</protein>
<gene>
    <name evidence="2" type="ORF">T459_33322</name>
</gene>
<dbReference type="AlphaFoldDB" id="A0A2G2XZ95"/>
<dbReference type="EMBL" id="AYRZ02000057">
    <property type="protein sequence ID" value="PHT62816.1"/>
    <property type="molecule type" value="Genomic_DNA"/>
</dbReference>